<dbReference type="SMART" id="SM00174">
    <property type="entry name" value="RHO"/>
    <property type="match status" value="1"/>
</dbReference>
<keyword evidence="7" id="KW-1185">Reference proteome</keyword>
<dbReference type="EMBL" id="JAPDFW010000100">
    <property type="protein sequence ID" value="KAJ5070013.1"/>
    <property type="molecule type" value="Genomic_DNA"/>
</dbReference>
<dbReference type="GO" id="GO:0005525">
    <property type="term" value="F:GTP binding"/>
    <property type="evidence" value="ECO:0007669"/>
    <property type="project" value="InterPro"/>
</dbReference>
<sequence length="217" mass="25747">MDNDLEIRIGLFGFKGVGKSSMIMRFLMNEFVEEIEMGMGNRFRRKFDLDDESIYIYILDTTSDDSEFIFNNSIEYCDRIILVYSITDRLSFNQIKIIYQKITDYSKEEKKYPKILIGNKSDLFTKRQITCKEGKELARELNCKYIETSAKTGENINQIFYESLLLEFEELKKNQNQNQNNQNQNNQNQNNQNQNNQNQNQNQNNQNQKKKGKCLLM</sequence>
<feature type="compositionally biased region" description="Basic residues" evidence="5">
    <location>
        <begin position="208"/>
        <end position="217"/>
    </location>
</feature>
<name>A0A9Q0LEG4_ANAIG</name>
<gene>
    <name evidence="6" type="ORF">M0811_11378</name>
</gene>
<dbReference type="InterPro" id="IPR005225">
    <property type="entry name" value="Small_GTP-bd"/>
</dbReference>
<dbReference type="PROSITE" id="PS51419">
    <property type="entry name" value="RAB"/>
    <property type="match status" value="1"/>
</dbReference>
<dbReference type="OrthoDB" id="18798at2759"/>
<dbReference type="InterPro" id="IPR027417">
    <property type="entry name" value="P-loop_NTPase"/>
</dbReference>
<dbReference type="NCBIfam" id="TIGR00231">
    <property type="entry name" value="small_GTP"/>
    <property type="match status" value="1"/>
</dbReference>
<protein>
    <recommendedName>
        <fullName evidence="2">small monomeric GTPase</fullName>
        <ecNumber evidence="2">3.6.5.2</ecNumber>
    </recommendedName>
</protein>
<dbReference type="EC" id="3.6.5.2" evidence="2"/>
<dbReference type="FunFam" id="3.40.50.300:FF:001447">
    <property type="entry name" value="Ras-related protein Rab-1B"/>
    <property type="match status" value="1"/>
</dbReference>
<evidence type="ECO:0000313" key="7">
    <source>
        <dbReference type="Proteomes" id="UP001149090"/>
    </source>
</evidence>
<dbReference type="SMART" id="SM00175">
    <property type="entry name" value="RAB"/>
    <property type="match status" value="1"/>
</dbReference>
<comment type="similarity">
    <text evidence="1">Belongs to the small GTPase superfamily. Ras family.</text>
</comment>
<dbReference type="Pfam" id="PF00071">
    <property type="entry name" value="Ras"/>
    <property type="match status" value="1"/>
</dbReference>
<dbReference type="AlphaFoldDB" id="A0A9Q0LEG4"/>
<evidence type="ECO:0000256" key="3">
    <source>
        <dbReference type="ARBA" id="ARBA00022801"/>
    </source>
</evidence>
<feature type="compositionally biased region" description="Low complexity" evidence="5">
    <location>
        <begin position="176"/>
        <end position="207"/>
    </location>
</feature>
<dbReference type="GO" id="GO:0003925">
    <property type="term" value="F:G protein activity"/>
    <property type="evidence" value="ECO:0007669"/>
    <property type="project" value="UniProtKB-EC"/>
</dbReference>
<evidence type="ECO:0000256" key="5">
    <source>
        <dbReference type="SAM" id="MobiDB-lite"/>
    </source>
</evidence>
<accession>A0A9Q0LEG4</accession>
<proteinExistence type="inferred from homology"/>
<evidence type="ECO:0000313" key="6">
    <source>
        <dbReference type="EMBL" id="KAJ5070013.1"/>
    </source>
</evidence>
<dbReference type="Gene3D" id="3.40.50.300">
    <property type="entry name" value="P-loop containing nucleotide triphosphate hydrolases"/>
    <property type="match status" value="1"/>
</dbReference>
<organism evidence="6 7">
    <name type="scientific">Anaeramoeba ignava</name>
    <name type="common">Anaerobic marine amoeba</name>
    <dbReference type="NCBI Taxonomy" id="1746090"/>
    <lineage>
        <taxon>Eukaryota</taxon>
        <taxon>Metamonada</taxon>
        <taxon>Anaeramoebidae</taxon>
        <taxon>Anaeramoeba</taxon>
    </lineage>
</organism>
<reference evidence="6" key="1">
    <citation type="submission" date="2022-10" db="EMBL/GenBank/DDBJ databases">
        <title>Novel sulphate-reducing endosymbionts in the free-living metamonad Anaeramoeba.</title>
        <authorList>
            <person name="Jerlstrom-Hultqvist J."/>
            <person name="Cepicka I."/>
            <person name="Gallot-Lavallee L."/>
            <person name="Salas-Leiva D."/>
            <person name="Curtis B.A."/>
            <person name="Zahonova K."/>
            <person name="Pipaliya S."/>
            <person name="Dacks J."/>
            <person name="Roger A.J."/>
        </authorList>
    </citation>
    <scope>NUCLEOTIDE SEQUENCE</scope>
    <source>
        <strain evidence="6">BMAN</strain>
    </source>
</reference>
<keyword evidence="3" id="KW-0378">Hydrolase</keyword>
<dbReference type="Proteomes" id="UP001149090">
    <property type="component" value="Unassembled WGS sequence"/>
</dbReference>
<evidence type="ECO:0000256" key="4">
    <source>
        <dbReference type="ARBA" id="ARBA00048098"/>
    </source>
</evidence>
<dbReference type="InterPro" id="IPR051065">
    <property type="entry name" value="Ras-related_GTPase"/>
</dbReference>
<dbReference type="SUPFAM" id="SSF52540">
    <property type="entry name" value="P-loop containing nucleoside triphosphate hydrolases"/>
    <property type="match status" value="1"/>
</dbReference>
<comment type="caution">
    <text evidence="6">The sequence shown here is derived from an EMBL/GenBank/DDBJ whole genome shotgun (WGS) entry which is preliminary data.</text>
</comment>
<dbReference type="PROSITE" id="PS51421">
    <property type="entry name" value="RAS"/>
    <property type="match status" value="1"/>
</dbReference>
<feature type="region of interest" description="Disordered" evidence="5">
    <location>
        <begin position="176"/>
        <end position="217"/>
    </location>
</feature>
<dbReference type="PANTHER" id="PTHR45704">
    <property type="entry name" value="RAS-LIKE FAMILY MEMBER 11"/>
    <property type="match status" value="1"/>
</dbReference>
<evidence type="ECO:0000256" key="1">
    <source>
        <dbReference type="ARBA" id="ARBA00008344"/>
    </source>
</evidence>
<evidence type="ECO:0000256" key="2">
    <source>
        <dbReference type="ARBA" id="ARBA00011984"/>
    </source>
</evidence>
<dbReference type="SMART" id="SM00173">
    <property type="entry name" value="RAS"/>
    <property type="match status" value="1"/>
</dbReference>
<dbReference type="InterPro" id="IPR001806">
    <property type="entry name" value="Small_GTPase"/>
</dbReference>
<dbReference type="PRINTS" id="PR00449">
    <property type="entry name" value="RASTRNSFRMNG"/>
</dbReference>
<comment type="catalytic activity">
    <reaction evidence="4">
        <text>GTP + H2O = GDP + phosphate + H(+)</text>
        <dbReference type="Rhea" id="RHEA:19669"/>
        <dbReference type="ChEBI" id="CHEBI:15377"/>
        <dbReference type="ChEBI" id="CHEBI:15378"/>
        <dbReference type="ChEBI" id="CHEBI:37565"/>
        <dbReference type="ChEBI" id="CHEBI:43474"/>
        <dbReference type="ChEBI" id="CHEBI:58189"/>
        <dbReference type="EC" id="3.6.5.2"/>
    </reaction>
</comment>